<dbReference type="AlphaFoldDB" id="A0A438KLL7"/>
<protein>
    <submittedName>
        <fullName evidence="1">Uncharacterized protein</fullName>
    </submittedName>
</protein>
<reference evidence="1 2" key="1">
    <citation type="journal article" date="2018" name="PLoS Genet.">
        <title>Population sequencing reveals clonal diversity and ancestral inbreeding in the grapevine cultivar Chardonnay.</title>
        <authorList>
            <person name="Roach M.J."/>
            <person name="Johnson D.L."/>
            <person name="Bohlmann J."/>
            <person name="van Vuuren H.J."/>
            <person name="Jones S.J."/>
            <person name="Pretorius I.S."/>
            <person name="Schmidt S.A."/>
            <person name="Borneman A.R."/>
        </authorList>
    </citation>
    <scope>NUCLEOTIDE SEQUENCE [LARGE SCALE GENOMIC DNA]</scope>
    <source>
        <strain evidence="2">cv. Chardonnay</strain>
        <tissue evidence="1">Leaf</tissue>
    </source>
</reference>
<sequence length="40" mass="4466">MATDLQMTPQLEQIHGEIRDNFRALAYGITSADEILSSDN</sequence>
<gene>
    <name evidence="1" type="ORF">CK203_001646</name>
</gene>
<comment type="caution">
    <text evidence="1">The sequence shown here is derived from an EMBL/GenBank/DDBJ whole genome shotgun (WGS) entry which is preliminary data.</text>
</comment>
<dbReference type="EMBL" id="QGNW01000004">
    <property type="protein sequence ID" value="RVX22104.1"/>
    <property type="molecule type" value="Genomic_DNA"/>
</dbReference>
<evidence type="ECO:0000313" key="1">
    <source>
        <dbReference type="EMBL" id="RVX22104.1"/>
    </source>
</evidence>
<name>A0A438KLL7_VITVI</name>
<dbReference type="Proteomes" id="UP000288805">
    <property type="component" value="Unassembled WGS sequence"/>
</dbReference>
<proteinExistence type="predicted"/>
<accession>A0A438KLL7</accession>
<evidence type="ECO:0000313" key="2">
    <source>
        <dbReference type="Proteomes" id="UP000288805"/>
    </source>
</evidence>
<organism evidence="1 2">
    <name type="scientific">Vitis vinifera</name>
    <name type="common">Grape</name>
    <dbReference type="NCBI Taxonomy" id="29760"/>
    <lineage>
        <taxon>Eukaryota</taxon>
        <taxon>Viridiplantae</taxon>
        <taxon>Streptophyta</taxon>
        <taxon>Embryophyta</taxon>
        <taxon>Tracheophyta</taxon>
        <taxon>Spermatophyta</taxon>
        <taxon>Magnoliopsida</taxon>
        <taxon>eudicotyledons</taxon>
        <taxon>Gunneridae</taxon>
        <taxon>Pentapetalae</taxon>
        <taxon>rosids</taxon>
        <taxon>Vitales</taxon>
        <taxon>Vitaceae</taxon>
        <taxon>Viteae</taxon>
        <taxon>Vitis</taxon>
    </lineage>
</organism>